<evidence type="ECO:0000256" key="1">
    <source>
        <dbReference type="SAM" id="MobiDB-lite"/>
    </source>
</evidence>
<evidence type="ECO:0000313" key="3">
    <source>
        <dbReference type="Proteomes" id="UP000076632"/>
    </source>
</evidence>
<reference evidence="2 3" key="1">
    <citation type="journal article" date="2016" name="Fungal Biol.">
        <title>The genome of Xylona heveae provides a window into fungal endophytism.</title>
        <authorList>
            <person name="Gazis R."/>
            <person name="Kuo A."/>
            <person name="Riley R."/>
            <person name="LaButti K."/>
            <person name="Lipzen A."/>
            <person name="Lin J."/>
            <person name="Amirebrahimi M."/>
            <person name="Hesse C.N."/>
            <person name="Spatafora J.W."/>
            <person name="Henrissat B."/>
            <person name="Hainaut M."/>
            <person name="Grigoriev I.V."/>
            <person name="Hibbett D.S."/>
        </authorList>
    </citation>
    <scope>NUCLEOTIDE SEQUENCE [LARGE SCALE GENOMIC DNA]</scope>
    <source>
        <strain evidence="2 3">TC161</strain>
    </source>
</reference>
<keyword evidence="3" id="KW-1185">Reference proteome</keyword>
<proteinExistence type="predicted"/>
<dbReference type="AlphaFoldDB" id="A0A165I6D6"/>
<evidence type="ECO:0008006" key="4">
    <source>
        <dbReference type="Google" id="ProtNLM"/>
    </source>
</evidence>
<dbReference type="EMBL" id="KV407456">
    <property type="protein sequence ID" value="KZF24451.1"/>
    <property type="molecule type" value="Genomic_DNA"/>
</dbReference>
<dbReference type="InParanoid" id="A0A165I6D6"/>
<dbReference type="Proteomes" id="UP000076632">
    <property type="component" value="Unassembled WGS sequence"/>
</dbReference>
<name>A0A165I6D6_XYLHT</name>
<organism evidence="2 3">
    <name type="scientific">Xylona heveae (strain CBS 132557 / TC161)</name>
    <dbReference type="NCBI Taxonomy" id="1328760"/>
    <lineage>
        <taxon>Eukaryota</taxon>
        <taxon>Fungi</taxon>
        <taxon>Dikarya</taxon>
        <taxon>Ascomycota</taxon>
        <taxon>Pezizomycotina</taxon>
        <taxon>Xylonomycetes</taxon>
        <taxon>Xylonales</taxon>
        <taxon>Xylonaceae</taxon>
        <taxon>Xylona</taxon>
    </lineage>
</organism>
<dbReference type="OrthoDB" id="77405at2759"/>
<protein>
    <recommendedName>
        <fullName evidence="4">RRM domain-containing protein</fullName>
    </recommendedName>
</protein>
<sequence>MTTTLETGVGNDTIQTSCCSCGGHKTTSIPPMQSVSNVEEEEQKQSFGSGEYLDCLEYSGPSSLNDENRMTADSGTWTASQPQNKTTANAAPFAATWAKVAAIKPTEPVSFGRSQRSATFPLSNGPARPTRKYSVARQSEPIAEQGRVVWLVNCPEKMTLREVSKKIIEGALMSVVFVDDHDEICPGRAACVIFQKAEAAQEFYEANRAVPPEGQTSKYGKGVRVEMGGNFPADEDIQSMNMFPNGARRRLTFVRSQLFVGLSRARFERDIKAIAGADNVELIHIYNTGNATVVLASVKVAKALLKHFQMYAARDGPYKDVEVSYSKDPCEAEMRLISAFMG</sequence>
<feature type="compositionally biased region" description="Polar residues" evidence="1">
    <location>
        <begin position="112"/>
        <end position="122"/>
    </location>
</feature>
<dbReference type="RefSeq" id="XP_018190006.1">
    <property type="nucleotide sequence ID" value="XM_018332145.1"/>
</dbReference>
<dbReference type="GeneID" id="28897282"/>
<accession>A0A165I6D6</accession>
<feature type="region of interest" description="Disordered" evidence="1">
    <location>
        <begin position="112"/>
        <end position="131"/>
    </location>
</feature>
<dbReference type="STRING" id="1328760.A0A165I6D6"/>
<evidence type="ECO:0000313" key="2">
    <source>
        <dbReference type="EMBL" id="KZF24451.1"/>
    </source>
</evidence>
<gene>
    <name evidence="2" type="ORF">L228DRAFT_245382</name>
</gene>